<dbReference type="EMBL" id="JACCJB010000002">
    <property type="protein sequence ID" value="KAF6229838.1"/>
    <property type="molecule type" value="Genomic_DNA"/>
</dbReference>
<keyword evidence="2" id="KW-1185">Reference proteome</keyword>
<organism evidence="1 2">
    <name type="scientific">Letharia lupina</name>
    <dbReference type="NCBI Taxonomy" id="560253"/>
    <lineage>
        <taxon>Eukaryota</taxon>
        <taxon>Fungi</taxon>
        <taxon>Dikarya</taxon>
        <taxon>Ascomycota</taxon>
        <taxon>Pezizomycotina</taxon>
        <taxon>Lecanoromycetes</taxon>
        <taxon>OSLEUM clade</taxon>
        <taxon>Lecanoromycetidae</taxon>
        <taxon>Lecanorales</taxon>
        <taxon>Lecanorineae</taxon>
        <taxon>Parmeliaceae</taxon>
        <taxon>Letharia</taxon>
    </lineage>
</organism>
<sequence>MSTFTNDAFESHLPFEEISVCDAKDHGYNAWDHLFTREFRFDKGVTPRHSIIAGRIVKTFVNGGTHHSEPLFATLVDPLGANNGGEGTGKGYNTAKDTRAMMFIDPDKEDSGLMTLLLLVMQEASTKSV</sequence>
<dbReference type="AlphaFoldDB" id="A0A8H6FJS6"/>
<accession>A0A8H6FJS6</accession>
<proteinExistence type="predicted"/>
<protein>
    <submittedName>
        <fullName evidence="1">Uncharacterized protein</fullName>
    </submittedName>
</protein>
<dbReference type="RefSeq" id="XP_037157095.1">
    <property type="nucleotide sequence ID" value="XM_037295094.1"/>
</dbReference>
<evidence type="ECO:0000313" key="2">
    <source>
        <dbReference type="Proteomes" id="UP000593566"/>
    </source>
</evidence>
<gene>
    <name evidence="1" type="ORF">HO133_004175</name>
</gene>
<name>A0A8H6FJS6_9LECA</name>
<dbReference type="GeneID" id="59332584"/>
<reference evidence="1 2" key="1">
    <citation type="journal article" date="2020" name="Genomics">
        <title>Complete, high-quality genomes from long-read metagenomic sequencing of two wolf lichen thalli reveals enigmatic genome architecture.</title>
        <authorList>
            <person name="McKenzie S.K."/>
            <person name="Walston R.F."/>
            <person name="Allen J.L."/>
        </authorList>
    </citation>
    <scope>NUCLEOTIDE SEQUENCE [LARGE SCALE GENOMIC DNA]</scope>
    <source>
        <strain evidence="1">WasteWater1</strain>
    </source>
</reference>
<comment type="caution">
    <text evidence="1">The sequence shown here is derived from an EMBL/GenBank/DDBJ whole genome shotgun (WGS) entry which is preliminary data.</text>
</comment>
<dbReference type="Proteomes" id="UP000593566">
    <property type="component" value="Unassembled WGS sequence"/>
</dbReference>
<evidence type="ECO:0000313" key="1">
    <source>
        <dbReference type="EMBL" id="KAF6229838.1"/>
    </source>
</evidence>